<evidence type="ECO:0000313" key="5">
    <source>
        <dbReference type="Proteomes" id="UP000052022"/>
    </source>
</evidence>
<dbReference type="PANTHER" id="PTHR43300">
    <property type="entry name" value="ACETYLTRANSFERASE"/>
    <property type="match status" value="1"/>
</dbReference>
<evidence type="ECO:0000256" key="2">
    <source>
        <dbReference type="PIRSR" id="PIRSR620019-1"/>
    </source>
</evidence>
<dbReference type="GO" id="GO:0016746">
    <property type="term" value="F:acyltransferase activity"/>
    <property type="evidence" value="ECO:0007669"/>
    <property type="project" value="UniProtKB-KW"/>
</dbReference>
<feature type="active site" description="Proton acceptor" evidence="2">
    <location>
        <position position="147"/>
    </location>
</feature>
<dbReference type="OrthoDB" id="9815592at2"/>
<dbReference type="EMBL" id="CYSD01000002">
    <property type="protein sequence ID" value="CUH74832.1"/>
    <property type="molecule type" value="Genomic_DNA"/>
</dbReference>
<gene>
    <name evidence="4" type="primary">epsM</name>
    <name evidence="4" type="ORF">TRM7557_00101</name>
</gene>
<dbReference type="Proteomes" id="UP000052022">
    <property type="component" value="Unassembled WGS sequence"/>
</dbReference>
<keyword evidence="5" id="KW-1185">Reference proteome</keyword>
<dbReference type="STRING" id="928856.SAMN04488049_11311"/>
<dbReference type="RefSeq" id="WP_058288264.1">
    <property type="nucleotide sequence ID" value="NZ_CYSD01000002.1"/>
</dbReference>
<dbReference type="InterPro" id="IPR020019">
    <property type="entry name" value="AcTrfase_PglD-like"/>
</dbReference>
<reference evidence="4 5" key="1">
    <citation type="submission" date="2015-09" db="EMBL/GenBank/DDBJ databases">
        <authorList>
            <consortium name="Swine Surveillance"/>
        </authorList>
    </citation>
    <scope>NUCLEOTIDE SEQUENCE [LARGE SCALE GENOMIC DNA]</scope>
    <source>
        <strain evidence="4 5">CECT 7557</strain>
    </source>
</reference>
<dbReference type="PANTHER" id="PTHR43300:SF7">
    <property type="entry name" value="UDP-N-ACETYLBACILLOSAMINE N-ACETYLTRANSFERASE"/>
    <property type="match status" value="1"/>
</dbReference>
<name>A0A0P1GGL7_9RHOB</name>
<dbReference type="AlphaFoldDB" id="A0A0P1GGL7"/>
<evidence type="ECO:0000313" key="4">
    <source>
        <dbReference type="EMBL" id="CUH74832.1"/>
    </source>
</evidence>
<organism evidence="4 5">
    <name type="scientific">Tritonibacter multivorans</name>
    <dbReference type="NCBI Taxonomy" id="928856"/>
    <lineage>
        <taxon>Bacteria</taxon>
        <taxon>Pseudomonadati</taxon>
        <taxon>Pseudomonadota</taxon>
        <taxon>Alphaproteobacteria</taxon>
        <taxon>Rhodobacterales</taxon>
        <taxon>Paracoccaceae</taxon>
        <taxon>Tritonibacter</taxon>
    </lineage>
</organism>
<dbReference type="SUPFAM" id="SSF51161">
    <property type="entry name" value="Trimeric LpxA-like enzymes"/>
    <property type="match status" value="1"/>
</dbReference>
<protein>
    <submittedName>
        <fullName evidence="4">Putative acetyltransferase EpsM</fullName>
        <ecNumber evidence="4">2.3.1.-</ecNumber>
    </submittedName>
</protein>
<dbReference type="Gene3D" id="2.160.10.10">
    <property type="entry name" value="Hexapeptide repeat proteins"/>
    <property type="match status" value="1"/>
</dbReference>
<dbReference type="PROSITE" id="PS51257">
    <property type="entry name" value="PROKAR_LIPOPROTEIN"/>
    <property type="match status" value="1"/>
</dbReference>
<dbReference type="InterPro" id="IPR050179">
    <property type="entry name" value="Trans_hexapeptide_repeat"/>
</dbReference>
<evidence type="ECO:0000256" key="3">
    <source>
        <dbReference type="PIRSR" id="PIRSR620019-2"/>
    </source>
</evidence>
<dbReference type="InterPro" id="IPR011004">
    <property type="entry name" value="Trimer_LpxA-like_sf"/>
</dbReference>
<dbReference type="Gene3D" id="3.40.50.20">
    <property type="match status" value="1"/>
</dbReference>
<dbReference type="CDD" id="cd03360">
    <property type="entry name" value="LbH_AT_putative"/>
    <property type="match status" value="1"/>
</dbReference>
<feature type="binding site" evidence="3">
    <location>
        <position position="80"/>
    </location>
    <ligand>
        <name>substrate</name>
    </ligand>
</feature>
<dbReference type="EC" id="2.3.1.-" evidence="4"/>
<keyword evidence="4" id="KW-0808">Transferase</keyword>
<sequence>MEQKKIVYAVFGTGGCGREVMPFTKAYITSRHADLNPADIGLCFVETEPAQDQINGYPCLSEAAFCAMECEAKFYHIAIGNSAARQAVSERLAQFDCRPFSSYAPSAIVYDNNQIGEGAAICDHVMITSNVQIGRFFQANIYSYVTHDCKIGDFVTFAPRVSCNGNVVIEDHAYIGSGAVIRQGTRENPIVIGTGAVVGMGAVVTKSVPPHTTVVGNPAAELKRAPSKPRGTPL</sequence>
<proteinExistence type="inferred from homology"/>
<dbReference type="NCBIfam" id="TIGR03570">
    <property type="entry name" value="NeuD_NnaD"/>
    <property type="match status" value="1"/>
</dbReference>
<evidence type="ECO:0000256" key="1">
    <source>
        <dbReference type="ARBA" id="ARBA00007274"/>
    </source>
</evidence>
<accession>A0A0P1GGL7</accession>
<feature type="site" description="Increases basicity of active site His" evidence="2">
    <location>
        <position position="148"/>
    </location>
</feature>
<keyword evidence="4" id="KW-0012">Acyltransferase</keyword>
<comment type="similarity">
    <text evidence="1">Belongs to the transferase hexapeptide repeat family.</text>
</comment>